<dbReference type="AlphaFoldDB" id="A0A928Z9E5"/>
<dbReference type="InterPro" id="IPR054216">
    <property type="entry name" value="DUF6930"/>
</dbReference>
<feature type="domain" description="DUF6930" evidence="1">
    <location>
        <begin position="8"/>
        <end position="134"/>
    </location>
</feature>
<dbReference type="RefSeq" id="WP_264320935.1">
    <property type="nucleotide sequence ID" value="NZ_JADEXN010000109.1"/>
</dbReference>
<comment type="caution">
    <text evidence="3">The sequence shown here is derived from an EMBL/GenBank/DDBJ whole genome shotgun (WGS) entry which is preliminary data.</text>
</comment>
<accession>A0A928Z9E5</accession>
<sequence length="544" mass="61577">MTTLPQSTLRRLQQLPPMPCVWEGDRRPVAARDDMGVPATGTHGECILWVDGSQGIVRAVDMVSEETGLEAIVRVLLRAMEHPHNRAQPGRPQKIVVRDREVLFFLRGVLQDLDIALEYVPDLPLIDEIFRGFQEVAGVRPPQLPPQYSQLLDRSAGEIWQDAPWHFLSDHQIIGIELNRWDIETLYASVLGMLGLDYGILFYRSVDSLKKFRASVMERDSMEQLEAAFLSQDCLFLTYESLEEEFNEDSHGDLADLPWSDIEPTFGNLHPLEGLRSFLYDDEAMAIWVTLKALHRFFRSYHRKLNGDTFESCQGTYKIDLPPEIPSSPSSMQVSVSTLPDLAAELFDIVRDGENREDRFEEFALPLLDEDLVPPKALLGLEVMPWTQIESFRHTIGLQVEMEIPQTGRGLPVLTVQTTRPKAKRLIEEIVAAGGLRGLCFNPGENPLEDEFYDLGILQTHDEQLHLFGEFDREDNGYLRSRQQWEVALEKAQGYCGVIVAMGATGASRGNPQPKDMMALFTLRSITPEELGLGPLQLMPMLSY</sequence>
<evidence type="ECO:0000259" key="1">
    <source>
        <dbReference type="Pfam" id="PF22007"/>
    </source>
</evidence>
<reference evidence="3" key="1">
    <citation type="submission" date="2020-10" db="EMBL/GenBank/DDBJ databases">
        <authorList>
            <person name="Castelo-Branco R."/>
            <person name="Eusebio N."/>
            <person name="Adriana R."/>
            <person name="Vieira A."/>
            <person name="Brugerolle De Fraissinette N."/>
            <person name="Rezende De Castro R."/>
            <person name="Schneider M.P."/>
            <person name="Vasconcelos V."/>
            <person name="Leao P.N."/>
        </authorList>
    </citation>
    <scope>NUCLEOTIDE SEQUENCE</scope>
    <source>
        <strain evidence="3">LEGE 11467</strain>
    </source>
</reference>
<dbReference type="EMBL" id="JADEXN010000109">
    <property type="protein sequence ID" value="MBE9040691.1"/>
    <property type="molecule type" value="Genomic_DNA"/>
</dbReference>
<evidence type="ECO:0000259" key="2">
    <source>
        <dbReference type="Pfam" id="PF23988"/>
    </source>
</evidence>
<dbReference type="Pfam" id="PF23988">
    <property type="entry name" value="DUF7309"/>
    <property type="match status" value="1"/>
</dbReference>
<feature type="domain" description="DUF7309" evidence="2">
    <location>
        <begin position="155"/>
        <end position="245"/>
    </location>
</feature>
<gene>
    <name evidence="3" type="ORF">IQ235_07850</name>
</gene>
<dbReference type="Pfam" id="PF22007">
    <property type="entry name" value="DUF6930"/>
    <property type="match status" value="1"/>
</dbReference>
<name>A0A928Z9E5_9CYAN</name>
<dbReference type="Proteomes" id="UP000621799">
    <property type="component" value="Unassembled WGS sequence"/>
</dbReference>
<evidence type="ECO:0000313" key="3">
    <source>
        <dbReference type="EMBL" id="MBE9040691.1"/>
    </source>
</evidence>
<organism evidence="3 4">
    <name type="scientific">Zarconia navalis LEGE 11467</name>
    <dbReference type="NCBI Taxonomy" id="1828826"/>
    <lineage>
        <taxon>Bacteria</taxon>
        <taxon>Bacillati</taxon>
        <taxon>Cyanobacteriota</taxon>
        <taxon>Cyanophyceae</taxon>
        <taxon>Oscillatoriophycideae</taxon>
        <taxon>Oscillatoriales</taxon>
        <taxon>Oscillatoriales incertae sedis</taxon>
        <taxon>Zarconia</taxon>
        <taxon>Zarconia navalis</taxon>
    </lineage>
</organism>
<dbReference type="InterPro" id="IPR055733">
    <property type="entry name" value="DUF7309"/>
</dbReference>
<proteinExistence type="predicted"/>
<evidence type="ECO:0000313" key="4">
    <source>
        <dbReference type="Proteomes" id="UP000621799"/>
    </source>
</evidence>
<keyword evidence="4" id="KW-1185">Reference proteome</keyword>
<protein>
    <submittedName>
        <fullName evidence="3">Uncharacterized protein</fullName>
    </submittedName>
</protein>